<evidence type="ECO:0000313" key="4">
    <source>
        <dbReference type="Proteomes" id="UP000652567"/>
    </source>
</evidence>
<dbReference type="Proteomes" id="UP000652567">
    <property type="component" value="Unassembled WGS sequence"/>
</dbReference>
<dbReference type="Gene3D" id="3.40.50.720">
    <property type="entry name" value="NAD(P)-binding Rossmann-like Domain"/>
    <property type="match status" value="1"/>
</dbReference>
<evidence type="ECO:0000313" key="3">
    <source>
        <dbReference type="EMBL" id="MBE8718976.1"/>
    </source>
</evidence>
<gene>
    <name evidence="3" type="ORF">C4F51_17510</name>
</gene>
<evidence type="ECO:0000256" key="1">
    <source>
        <dbReference type="ARBA" id="ARBA00023027"/>
    </source>
</evidence>
<keyword evidence="1" id="KW-0520">NAD</keyword>
<feature type="domain" description="RmlD-like substrate binding" evidence="2">
    <location>
        <begin position="12"/>
        <end position="206"/>
    </location>
</feature>
<reference evidence="3" key="1">
    <citation type="submission" date="2018-07" db="EMBL/GenBank/DDBJ databases">
        <title>Genome assembly of strain Ka43.</title>
        <authorList>
            <person name="Kukolya J."/>
            <person name="Nagy I."/>
            <person name="Horvath B."/>
            <person name="Toth A."/>
        </authorList>
    </citation>
    <scope>NUCLEOTIDE SEQUENCE</scope>
    <source>
        <strain evidence="3">KB43</strain>
    </source>
</reference>
<sequence length="283" mass="30983">MNSEKLLIIGCGDLGHRLARRVQGDFQEIIGVRRRIPSRIADNPVQYLAMDATLAADYRQLASLAPSVVVITMTPSAFTDAGYQQAYVTSCHQVCHYLGQQAVPPRLVIFVSSSRVYAQNQGETVDENSPTVPQGFAGQRLLEAEQVVRNSGLPHCIVRFSGIYGPGRSRLLNQILDGKVSRDNTITNRIHADDCAAVLAHIIRQHTADSPTVYLASDSLPVPLSEVVEWLAAEMKVPPPAALETPATLSGKYCSNQLLLKSGFVFQYPDYQQGYRQVMTGGE</sequence>
<dbReference type="AlphaFoldDB" id="A0A928YUQ8"/>
<proteinExistence type="predicted"/>
<dbReference type="PANTHER" id="PTHR43574">
    <property type="entry name" value="EPIMERASE-RELATED"/>
    <property type="match status" value="1"/>
</dbReference>
<dbReference type="InterPro" id="IPR036291">
    <property type="entry name" value="NAD(P)-bd_dom_sf"/>
</dbReference>
<dbReference type="Pfam" id="PF04321">
    <property type="entry name" value="RmlD_sub_bind"/>
    <property type="match status" value="1"/>
</dbReference>
<keyword evidence="4" id="KW-1185">Reference proteome</keyword>
<dbReference type="RefSeq" id="WP_193911977.1">
    <property type="nucleotide sequence ID" value="NZ_PRDL01000001.1"/>
</dbReference>
<accession>A0A928YUQ8</accession>
<comment type="caution">
    <text evidence="3">The sequence shown here is derived from an EMBL/GenBank/DDBJ whole genome shotgun (WGS) entry which is preliminary data.</text>
</comment>
<dbReference type="CDD" id="cd05266">
    <property type="entry name" value="SDR_a4"/>
    <property type="match status" value="1"/>
</dbReference>
<dbReference type="EMBL" id="PRDL01000001">
    <property type="protein sequence ID" value="MBE8718976.1"/>
    <property type="molecule type" value="Genomic_DNA"/>
</dbReference>
<organism evidence="3 4">
    <name type="scientific">Cellvibrio polysaccharolyticus</name>
    <dbReference type="NCBI Taxonomy" id="2082724"/>
    <lineage>
        <taxon>Bacteria</taxon>
        <taxon>Pseudomonadati</taxon>
        <taxon>Pseudomonadota</taxon>
        <taxon>Gammaproteobacteria</taxon>
        <taxon>Cellvibrionales</taxon>
        <taxon>Cellvibrionaceae</taxon>
        <taxon>Cellvibrio</taxon>
    </lineage>
</organism>
<dbReference type="SUPFAM" id="SSF51735">
    <property type="entry name" value="NAD(P)-binding Rossmann-fold domains"/>
    <property type="match status" value="1"/>
</dbReference>
<evidence type="ECO:0000259" key="2">
    <source>
        <dbReference type="Pfam" id="PF04321"/>
    </source>
</evidence>
<name>A0A928YUQ8_9GAMM</name>
<dbReference type="InterPro" id="IPR029903">
    <property type="entry name" value="RmlD-like-bd"/>
</dbReference>
<protein>
    <submittedName>
        <fullName evidence="3">SDR family NAD(P)-dependent oxidoreductase</fullName>
    </submittedName>
</protein>